<keyword evidence="1" id="KW-0732">Signal</keyword>
<proteinExistence type="predicted"/>
<name>A0A0A9H9N8_ARUDO</name>
<reference evidence="2" key="1">
    <citation type="submission" date="2014-09" db="EMBL/GenBank/DDBJ databases">
        <authorList>
            <person name="Magalhaes I.L.F."/>
            <person name="Oliveira U."/>
            <person name="Santos F.R."/>
            <person name="Vidigal T.H.D.A."/>
            <person name="Brescovit A.D."/>
            <person name="Santos A.J."/>
        </authorList>
    </citation>
    <scope>NUCLEOTIDE SEQUENCE</scope>
    <source>
        <tissue evidence="2">Shoot tissue taken approximately 20 cm above the soil surface</tissue>
    </source>
</reference>
<dbReference type="EMBL" id="GBRH01165372">
    <property type="protein sequence ID" value="JAE32524.1"/>
    <property type="molecule type" value="Transcribed_RNA"/>
</dbReference>
<evidence type="ECO:0000313" key="2">
    <source>
        <dbReference type="EMBL" id="JAE32524.1"/>
    </source>
</evidence>
<sequence length="57" mass="6683">MLGHLITVSLLFCFQQKLSFSPPVIMRLRRIQYLTIAGSTFQLDRLLIIHLLVSRQR</sequence>
<evidence type="ECO:0000256" key="1">
    <source>
        <dbReference type="SAM" id="SignalP"/>
    </source>
</evidence>
<reference evidence="2" key="2">
    <citation type="journal article" date="2015" name="Data Brief">
        <title>Shoot transcriptome of the giant reed, Arundo donax.</title>
        <authorList>
            <person name="Barrero R.A."/>
            <person name="Guerrero F.D."/>
            <person name="Moolhuijzen P."/>
            <person name="Goolsby J.A."/>
            <person name="Tidwell J."/>
            <person name="Bellgard S.E."/>
            <person name="Bellgard M.I."/>
        </authorList>
    </citation>
    <scope>NUCLEOTIDE SEQUENCE</scope>
    <source>
        <tissue evidence="2">Shoot tissue taken approximately 20 cm above the soil surface</tissue>
    </source>
</reference>
<feature type="chain" id="PRO_5002062925" evidence="1">
    <location>
        <begin position="20"/>
        <end position="57"/>
    </location>
</feature>
<protein>
    <submittedName>
        <fullName evidence="2">Uncharacterized protein</fullName>
    </submittedName>
</protein>
<accession>A0A0A9H9N8</accession>
<dbReference type="AlphaFoldDB" id="A0A0A9H9N8"/>
<organism evidence="2">
    <name type="scientific">Arundo donax</name>
    <name type="common">Giant reed</name>
    <name type="synonym">Donax arundinaceus</name>
    <dbReference type="NCBI Taxonomy" id="35708"/>
    <lineage>
        <taxon>Eukaryota</taxon>
        <taxon>Viridiplantae</taxon>
        <taxon>Streptophyta</taxon>
        <taxon>Embryophyta</taxon>
        <taxon>Tracheophyta</taxon>
        <taxon>Spermatophyta</taxon>
        <taxon>Magnoliopsida</taxon>
        <taxon>Liliopsida</taxon>
        <taxon>Poales</taxon>
        <taxon>Poaceae</taxon>
        <taxon>PACMAD clade</taxon>
        <taxon>Arundinoideae</taxon>
        <taxon>Arundineae</taxon>
        <taxon>Arundo</taxon>
    </lineage>
</organism>
<feature type="signal peptide" evidence="1">
    <location>
        <begin position="1"/>
        <end position="19"/>
    </location>
</feature>